<keyword evidence="2" id="KW-0808">Transferase</keyword>
<evidence type="ECO:0000259" key="7">
    <source>
        <dbReference type="SMART" id="SM00482"/>
    </source>
</evidence>
<feature type="compositionally biased region" description="Pro residues" evidence="6">
    <location>
        <begin position="92"/>
        <end position="103"/>
    </location>
</feature>
<keyword evidence="4" id="KW-0239">DNA-directed DNA polymerase</keyword>
<dbReference type="Gene3D" id="3.30.70.370">
    <property type="match status" value="1"/>
</dbReference>
<evidence type="ECO:0000256" key="3">
    <source>
        <dbReference type="ARBA" id="ARBA00022695"/>
    </source>
</evidence>
<dbReference type="InterPro" id="IPR002298">
    <property type="entry name" value="DNA_polymerase_A"/>
</dbReference>
<feature type="compositionally biased region" description="Polar residues" evidence="6">
    <location>
        <begin position="71"/>
        <end position="85"/>
    </location>
</feature>
<dbReference type="Gene3D" id="3.30.420.10">
    <property type="entry name" value="Ribonuclease H-like superfamily/Ribonuclease H"/>
    <property type="match status" value="1"/>
</dbReference>
<gene>
    <name evidence="8" type="ORF">DTER00134_LOCUS21359</name>
</gene>
<name>A0A7S3R8X0_DUNTE</name>
<dbReference type="GO" id="GO:0006302">
    <property type="term" value="P:double-strand break repair"/>
    <property type="evidence" value="ECO:0007669"/>
    <property type="project" value="TreeGrafter"/>
</dbReference>
<dbReference type="SMART" id="SM00482">
    <property type="entry name" value="POLAc"/>
    <property type="match status" value="1"/>
</dbReference>
<dbReference type="InterPro" id="IPR036397">
    <property type="entry name" value="RNaseH_sf"/>
</dbReference>
<evidence type="ECO:0000256" key="2">
    <source>
        <dbReference type="ARBA" id="ARBA00022679"/>
    </source>
</evidence>
<dbReference type="GO" id="GO:0003887">
    <property type="term" value="F:DNA-directed DNA polymerase activity"/>
    <property type="evidence" value="ECO:0007669"/>
    <property type="project" value="UniProtKB-KW"/>
</dbReference>
<accession>A0A7S3R8X0</accession>
<organism evidence="8">
    <name type="scientific">Dunaliella tertiolecta</name>
    <name type="common">Green alga</name>
    <dbReference type="NCBI Taxonomy" id="3047"/>
    <lineage>
        <taxon>Eukaryota</taxon>
        <taxon>Viridiplantae</taxon>
        <taxon>Chlorophyta</taxon>
        <taxon>core chlorophytes</taxon>
        <taxon>Chlorophyceae</taxon>
        <taxon>CS clade</taxon>
        <taxon>Chlamydomonadales</taxon>
        <taxon>Dunaliellaceae</taxon>
        <taxon>Dunaliella</taxon>
    </lineage>
</organism>
<feature type="compositionally biased region" description="Polar residues" evidence="6">
    <location>
        <begin position="7"/>
        <end position="18"/>
    </location>
</feature>
<dbReference type="EMBL" id="HBIP01035066">
    <property type="protein sequence ID" value="CAE0506286.1"/>
    <property type="molecule type" value="Transcribed_RNA"/>
</dbReference>
<dbReference type="AlphaFoldDB" id="A0A7S3R8X0"/>
<evidence type="ECO:0000256" key="1">
    <source>
        <dbReference type="ARBA" id="ARBA00012417"/>
    </source>
</evidence>
<feature type="domain" description="DNA-directed DNA polymerase family A palm" evidence="7">
    <location>
        <begin position="575"/>
        <end position="784"/>
    </location>
</feature>
<dbReference type="InterPro" id="IPR043502">
    <property type="entry name" value="DNA/RNA_pol_sf"/>
</dbReference>
<dbReference type="GO" id="GO:0003677">
    <property type="term" value="F:DNA binding"/>
    <property type="evidence" value="ECO:0007669"/>
    <property type="project" value="InterPro"/>
</dbReference>
<reference evidence="8" key="1">
    <citation type="submission" date="2021-01" db="EMBL/GenBank/DDBJ databases">
        <authorList>
            <person name="Corre E."/>
            <person name="Pelletier E."/>
            <person name="Niang G."/>
            <person name="Scheremetjew M."/>
            <person name="Finn R."/>
            <person name="Kale V."/>
            <person name="Holt S."/>
            <person name="Cochrane G."/>
            <person name="Meng A."/>
            <person name="Brown T."/>
            <person name="Cohen L."/>
        </authorList>
    </citation>
    <scope>NUCLEOTIDE SEQUENCE</scope>
    <source>
        <strain evidence="8">CCMP1320</strain>
    </source>
</reference>
<comment type="catalytic activity">
    <reaction evidence="5">
        <text>DNA(n) + a 2'-deoxyribonucleoside 5'-triphosphate = DNA(n+1) + diphosphate</text>
        <dbReference type="Rhea" id="RHEA:22508"/>
        <dbReference type="Rhea" id="RHEA-COMP:17339"/>
        <dbReference type="Rhea" id="RHEA-COMP:17340"/>
        <dbReference type="ChEBI" id="CHEBI:33019"/>
        <dbReference type="ChEBI" id="CHEBI:61560"/>
        <dbReference type="ChEBI" id="CHEBI:173112"/>
        <dbReference type="EC" id="2.7.7.7"/>
    </reaction>
</comment>
<evidence type="ECO:0000256" key="4">
    <source>
        <dbReference type="ARBA" id="ARBA00022932"/>
    </source>
</evidence>
<dbReference type="InterPro" id="IPR001098">
    <property type="entry name" value="DNA-dir_DNA_pol_A_palm_dom"/>
</dbReference>
<dbReference type="FunFam" id="1.10.150.20:FF:000002">
    <property type="entry name" value="DNA polymerase I"/>
    <property type="match status" value="1"/>
</dbReference>
<feature type="compositionally biased region" description="Basic and acidic residues" evidence="6">
    <location>
        <begin position="200"/>
        <end position="214"/>
    </location>
</feature>
<evidence type="ECO:0000256" key="6">
    <source>
        <dbReference type="SAM" id="MobiDB-lite"/>
    </source>
</evidence>
<dbReference type="Gene3D" id="1.20.1060.10">
    <property type="entry name" value="Taq DNA Polymerase, Chain T, domain 4"/>
    <property type="match status" value="1"/>
</dbReference>
<sequence length="822" mass="89112">MPHPHRASQTSQHPQPAQASALHPPKTTPPQPVQPAHSSVPHPQRTSQHTPPAQTSVLHPPKATPLLPAQPAQTAVPQSPQNALQHTRPMVLHPPPLPTSPAPQPALSFVDTLQGLQAFFLHVRKARRFGFALHFCASNSSSISSNSGARAAQSAEVAGVAVSVEDGCCYYLPMPRSSRRVANSGGAPGSHRNAQASGGHEGDGSRRDGGHGDGSRAATAAHLWALTQERRLAERPRDLQMQGLQVLLSDPKLTKVSFKMKQQHQSLEGHPFLRIAGSCVDVWLALYLTEPTAMSGVSCSSTQALEQHLAKRAGRAAISQALQGLPVPGGLAFSTIELSKGEQEALRAAALSRKLYDALYHDLKKEGLLAPLAEIEMPLVPVIARMEARGMCFDPTVFVRQRAPLQQRLLQLEAKACKAARRDFDLKSPKQVSEVLFNTLKLEPPNNSSRGKSGYYSTSIEVLQEMVGQHPVVDAIVEHRRLAKLEGSLDGMLRTLLAQDPNADRIISNATAAGRGSGGSTSCTAPTGSTLTRLRGQFDQAGTATGRLTMDNPNLQTVPKPIEYELEGRNGGKIQFNMRAAFVASPGHVLLAVDYCQVELRLMAHFCRDETLCGTMQLVNEDPFKPIAAMWLRCKKEEVSKDQRNQAKQLTYAVLYGLGAYALAQKLNTDPASAAQLSRSFLKSMPGLEAWMKGVVEDCRMNGYVTMLSGRRRYLPDIHSVDPALQSAAVRQAINSIVQGSAADLIKKSMVALNARLQQEQLDGAARLVLQVHDELLFEVKTGHEARVAAHMQEVMSSAWELRVPFPVKVSLGPSWGELSED</sequence>
<keyword evidence="3" id="KW-0548">Nucleotidyltransferase</keyword>
<feature type="region of interest" description="Disordered" evidence="6">
    <location>
        <begin position="181"/>
        <end position="216"/>
    </location>
</feature>
<dbReference type="SUPFAM" id="SSF53098">
    <property type="entry name" value="Ribonuclease H-like"/>
    <property type="match status" value="1"/>
</dbReference>
<dbReference type="CDD" id="cd08638">
    <property type="entry name" value="DNA_pol_A_theta"/>
    <property type="match status" value="1"/>
</dbReference>
<dbReference type="InterPro" id="IPR019760">
    <property type="entry name" value="DNA-dir_DNA_pol_A_CS"/>
</dbReference>
<dbReference type="PANTHER" id="PTHR10133">
    <property type="entry name" value="DNA POLYMERASE I"/>
    <property type="match status" value="1"/>
</dbReference>
<proteinExistence type="predicted"/>
<dbReference type="SUPFAM" id="SSF56672">
    <property type="entry name" value="DNA/RNA polymerases"/>
    <property type="match status" value="1"/>
</dbReference>
<dbReference type="PANTHER" id="PTHR10133:SF62">
    <property type="entry name" value="DNA POLYMERASE THETA"/>
    <property type="match status" value="1"/>
</dbReference>
<evidence type="ECO:0000256" key="5">
    <source>
        <dbReference type="ARBA" id="ARBA00049244"/>
    </source>
</evidence>
<dbReference type="PRINTS" id="PR00868">
    <property type="entry name" value="DNAPOLI"/>
</dbReference>
<protein>
    <recommendedName>
        <fullName evidence="1">DNA-directed DNA polymerase</fullName>
        <ecNumber evidence="1">2.7.7.7</ecNumber>
    </recommendedName>
</protein>
<dbReference type="EC" id="2.7.7.7" evidence="1"/>
<dbReference type="PROSITE" id="PS00447">
    <property type="entry name" value="DNA_POLYMERASE_A"/>
    <property type="match status" value="1"/>
</dbReference>
<dbReference type="Gene3D" id="1.10.150.20">
    <property type="entry name" value="5' to 3' exonuclease, C-terminal subdomain"/>
    <property type="match status" value="1"/>
</dbReference>
<dbReference type="GO" id="GO:0006261">
    <property type="term" value="P:DNA-templated DNA replication"/>
    <property type="evidence" value="ECO:0007669"/>
    <property type="project" value="InterPro"/>
</dbReference>
<dbReference type="Pfam" id="PF00476">
    <property type="entry name" value="DNA_pol_A"/>
    <property type="match status" value="1"/>
</dbReference>
<feature type="region of interest" description="Disordered" evidence="6">
    <location>
        <begin position="1"/>
        <end position="103"/>
    </location>
</feature>
<evidence type="ECO:0000313" key="8">
    <source>
        <dbReference type="EMBL" id="CAE0506286.1"/>
    </source>
</evidence>
<feature type="compositionally biased region" description="Polar residues" evidence="6">
    <location>
        <begin position="44"/>
        <end position="57"/>
    </location>
</feature>
<dbReference type="InterPro" id="IPR012337">
    <property type="entry name" value="RNaseH-like_sf"/>
</dbReference>